<dbReference type="EMBL" id="JBHSAQ010000010">
    <property type="protein sequence ID" value="MFC3959011.1"/>
    <property type="molecule type" value="Genomic_DNA"/>
</dbReference>
<reference evidence="2 3" key="1">
    <citation type="journal article" date="2019" name="Int. J. Syst. Evol. Microbiol.">
        <title>The Global Catalogue of Microorganisms (GCM) 10K type strain sequencing project: providing services to taxonomists for standard genome sequencing and annotation.</title>
        <authorList>
            <consortium name="The Broad Institute Genomics Platform"/>
            <consortium name="The Broad Institute Genome Sequencing Center for Infectious Disease"/>
            <person name="Wu L."/>
            <person name="Ma J."/>
        </authorList>
    </citation>
    <scope>NUCLEOTIDE SEQUENCE [LARGE SCALE GENOMIC DNA]</scope>
    <source>
        <strain evidence="2 3">IBRC-M 10256</strain>
    </source>
</reference>
<evidence type="ECO:0000313" key="2">
    <source>
        <dbReference type="EMBL" id="MFC3959011.1"/>
    </source>
</evidence>
<accession>A0ABD5NPR9</accession>
<comment type="caution">
    <text evidence="2">The sequence shown here is derived from an EMBL/GenBank/DDBJ whole genome shotgun (WGS) entry which is preliminary data.</text>
</comment>
<dbReference type="Pfam" id="PF20408">
    <property type="entry name" value="Abhydrolase_11"/>
    <property type="match status" value="1"/>
</dbReference>
<sequence>MDVTLDVGDERYPGRLNVPDAETDSGILMVPGAGHGPFGDVFLRFARTAANSGHQVARFETWPFPTDLEAKTDADFAAELEASVDFLRDRGCETITVVAKSFGGRIALWHLPEAVDRLVLWAPAILAGDHDDEPSISDDDLASIEIPVRLLQGDEDTLSMENAAALVDALPTGELVELPGEDHSFRRDHERVIAETMSFLPESPTHD</sequence>
<dbReference type="RefSeq" id="WP_382274415.1">
    <property type="nucleotide sequence ID" value="NZ_JBHSAQ010000010.1"/>
</dbReference>
<gene>
    <name evidence="2" type="ORF">ACFOUR_11615</name>
</gene>
<keyword evidence="3" id="KW-1185">Reference proteome</keyword>
<evidence type="ECO:0000313" key="3">
    <source>
        <dbReference type="Proteomes" id="UP001595846"/>
    </source>
</evidence>
<dbReference type="AlphaFoldDB" id="A0ABD5NPR9"/>
<dbReference type="Gene3D" id="3.40.50.1820">
    <property type="entry name" value="alpha/beta hydrolase"/>
    <property type="match status" value="1"/>
</dbReference>
<dbReference type="InterPro" id="IPR029058">
    <property type="entry name" value="AB_hydrolase_fold"/>
</dbReference>
<name>A0ABD5NPR9_9EURY</name>
<evidence type="ECO:0000259" key="1">
    <source>
        <dbReference type="Pfam" id="PF20408"/>
    </source>
</evidence>
<dbReference type="Proteomes" id="UP001595846">
    <property type="component" value="Unassembled WGS sequence"/>
</dbReference>
<dbReference type="GO" id="GO:0016787">
    <property type="term" value="F:hydrolase activity"/>
    <property type="evidence" value="ECO:0007669"/>
    <property type="project" value="UniProtKB-KW"/>
</dbReference>
<protein>
    <submittedName>
        <fullName evidence="2">Alpha/beta hydrolase</fullName>
    </submittedName>
</protein>
<organism evidence="2 3">
    <name type="scientific">Halovivax cerinus</name>
    <dbReference type="NCBI Taxonomy" id="1487865"/>
    <lineage>
        <taxon>Archaea</taxon>
        <taxon>Methanobacteriati</taxon>
        <taxon>Methanobacteriota</taxon>
        <taxon>Stenosarchaea group</taxon>
        <taxon>Halobacteria</taxon>
        <taxon>Halobacteriales</taxon>
        <taxon>Natrialbaceae</taxon>
        <taxon>Halovivax</taxon>
    </lineage>
</organism>
<keyword evidence="2" id="KW-0378">Hydrolase</keyword>
<proteinExistence type="predicted"/>
<dbReference type="InterPro" id="IPR046879">
    <property type="entry name" value="KANL3/Tex30_Abhydrolase"/>
</dbReference>
<dbReference type="SUPFAM" id="SSF53474">
    <property type="entry name" value="alpha/beta-Hydrolases"/>
    <property type="match status" value="1"/>
</dbReference>
<feature type="domain" description="KANL3/Tex30 alpha/beta hydrolase-like" evidence="1">
    <location>
        <begin position="27"/>
        <end position="188"/>
    </location>
</feature>